<dbReference type="Proteomes" id="UP001221757">
    <property type="component" value="Unassembled WGS sequence"/>
</dbReference>
<keyword evidence="6" id="KW-1185">Reference proteome</keyword>
<name>A0AAD7GCL5_MYCRO</name>
<evidence type="ECO:0000313" key="5">
    <source>
        <dbReference type="EMBL" id="KAJ7688107.1"/>
    </source>
</evidence>
<dbReference type="InterPro" id="IPR011009">
    <property type="entry name" value="Kinase-like_dom_sf"/>
</dbReference>
<proteinExistence type="predicted"/>
<dbReference type="InterPro" id="IPR004166">
    <property type="entry name" value="a-kinase_dom"/>
</dbReference>
<comment type="caution">
    <text evidence="5">The sequence shown here is derived from an EMBL/GenBank/DDBJ whole genome shotgun (WGS) entry which is preliminary data.</text>
</comment>
<evidence type="ECO:0000259" key="4">
    <source>
        <dbReference type="PROSITE" id="PS51158"/>
    </source>
</evidence>
<organism evidence="5 6">
    <name type="scientific">Mycena rosella</name>
    <name type="common">Pink bonnet</name>
    <name type="synonym">Agaricus rosellus</name>
    <dbReference type="NCBI Taxonomy" id="1033263"/>
    <lineage>
        <taxon>Eukaryota</taxon>
        <taxon>Fungi</taxon>
        <taxon>Dikarya</taxon>
        <taxon>Basidiomycota</taxon>
        <taxon>Agaricomycotina</taxon>
        <taxon>Agaricomycetes</taxon>
        <taxon>Agaricomycetidae</taxon>
        <taxon>Agaricales</taxon>
        <taxon>Marasmiineae</taxon>
        <taxon>Mycenaceae</taxon>
        <taxon>Mycena</taxon>
    </lineage>
</organism>
<sequence>MCPPRAIESRGVESSSNLGSEVALAAIVKNCLLGFRFEFVLTFNLHPDVGLGKDIVSLDQNHTEVTLEAKRLVQLGWFYAEFERRAKSGNIQIEGKCIIHHLLLCDQQYVTLRVTECLLAFELTPQKTHPSVASGYKDVDVDIAGVPMTWLMEPFRPGPSQKWSGTHQHPSHSKSAVGSTAYVFAHFVYATSFGTIAVAVIQTSCARIGNTAADVMFDFTTHTTEGNSVVGDHGTGGLTTFREQHECVPRCNKLNLGDLVDPNAADSDSEKENE</sequence>
<dbReference type="AlphaFoldDB" id="A0AAD7GCL5"/>
<dbReference type="PROSITE" id="PS51158">
    <property type="entry name" value="ALPHA_KINASE"/>
    <property type="match status" value="1"/>
</dbReference>
<keyword evidence="2" id="KW-0808">Transferase</keyword>
<evidence type="ECO:0000313" key="6">
    <source>
        <dbReference type="Proteomes" id="UP001221757"/>
    </source>
</evidence>
<accession>A0AAD7GCL5</accession>
<evidence type="ECO:0000256" key="1">
    <source>
        <dbReference type="ARBA" id="ARBA00022527"/>
    </source>
</evidence>
<dbReference type="EMBL" id="JARKIE010000081">
    <property type="protein sequence ID" value="KAJ7688107.1"/>
    <property type="molecule type" value="Genomic_DNA"/>
</dbReference>
<gene>
    <name evidence="5" type="ORF">B0H17DRAFT_1135763</name>
</gene>
<dbReference type="GO" id="GO:0005524">
    <property type="term" value="F:ATP binding"/>
    <property type="evidence" value="ECO:0007669"/>
    <property type="project" value="InterPro"/>
</dbReference>
<evidence type="ECO:0000256" key="2">
    <source>
        <dbReference type="ARBA" id="ARBA00022679"/>
    </source>
</evidence>
<dbReference type="Gene3D" id="3.20.200.10">
    <property type="entry name" value="MHCK/EF2 kinase"/>
    <property type="match status" value="1"/>
</dbReference>
<evidence type="ECO:0000256" key="3">
    <source>
        <dbReference type="ARBA" id="ARBA00022777"/>
    </source>
</evidence>
<feature type="domain" description="Alpha-type protein kinase" evidence="4">
    <location>
        <begin position="1"/>
        <end position="259"/>
    </location>
</feature>
<keyword evidence="1" id="KW-0723">Serine/threonine-protein kinase</keyword>
<dbReference type="GO" id="GO:0004674">
    <property type="term" value="F:protein serine/threonine kinase activity"/>
    <property type="evidence" value="ECO:0007669"/>
    <property type="project" value="UniProtKB-KW"/>
</dbReference>
<protein>
    <recommendedName>
        <fullName evidence="4">Alpha-type protein kinase domain-containing protein</fullName>
    </recommendedName>
</protein>
<keyword evidence="3" id="KW-0418">Kinase</keyword>
<dbReference type="Pfam" id="PF02816">
    <property type="entry name" value="Alpha_kinase"/>
    <property type="match status" value="1"/>
</dbReference>
<dbReference type="SUPFAM" id="SSF56112">
    <property type="entry name" value="Protein kinase-like (PK-like)"/>
    <property type="match status" value="1"/>
</dbReference>
<reference evidence="5" key="1">
    <citation type="submission" date="2023-03" db="EMBL/GenBank/DDBJ databases">
        <title>Massive genome expansion in bonnet fungi (Mycena s.s.) driven by repeated elements and novel gene families across ecological guilds.</title>
        <authorList>
            <consortium name="Lawrence Berkeley National Laboratory"/>
            <person name="Harder C.B."/>
            <person name="Miyauchi S."/>
            <person name="Viragh M."/>
            <person name="Kuo A."/>
            <person name="Thoen E."/>
            <person name="Andreopoulos B."/>
            <person name="Lu D."/>
            <person name="Skrede I."/>
            <person name="Drula E."/>
            <person name="Henrissat B."/>
            <person name="Morin E."/>
            <person name="Kohler A."/>
            <person name="Barry K."/>
            <person name="LaButti K."/>
            <person name="Morin E."/>
            <person name="Salamov A."/>
            <person name="Lipzen A."/>
            <person name="Mereny Z."/>
            <person name="Hegedus B."/>
            <person name="Baldrian P."/>
            <person name="Stursova M."/>
            <person name="Weitz H."/>
            <person name="Taylor A."/>
            <person name="Grigoriev I.V."/>
            <person name="Nagy L.G."/>
            <person name="Martin F."/>
            <person name="Kauserud H."/>
        </authorList>
    </citation>
    <scope>NUCLEOTIDE SEQUENCE</scope>
    <source>
        <strain evidence="5">CBHHK067</strain>
    </source>
</reference>